<dbReference type="SUPFAM" id="SSF55331">
    <property type="entry name" value="Tautomerase/MIF"/>
    <property type="match status" value="1"/>
</dbReference>
<dbReference type="InterPro" id="IPR014347">
    <property type="entry name" value="Tautomerase/MIF_sf"/>
</dbReference>
<dbReference type="Proteomes" id="UP000245926">
    <property type="component" value="Chromosome"/>
</dbReference>
<accession>A0A2U8WBV6</accession>
<dbReference type="PANTHER" id="PTHR35530">
    <property type="entry name" value="TAUTOMERASE-RELATED"/>
    <property type="match status" value="1"/>
</dbReference>
<name>A0A2U8WBV6_9HYPH</name>
<keyword evidence="2" id="KW-1185">Reference proteome</keyword>
<dbReference type="Gene3D" id="3.30.429.10">
    <property type="entry name" value="Macrophage Migration Inhibitory Factor"/>
    <property type="match status" value="2"/>
</dbReference>
<dbReference type="AlphaFoldDB" id="A0A2U8WBV6"/>
<reference evidence="2" key="1">
    <citation type="submission" date="2018-05" db="EMBL/GenBank/DDBJ databases">
        <title>Complete Genome Sequence of Methylobacterium sp. 17SD2-17.</title>
        <authorList>
            <person name="Srinivasan S."/>
        </authorList>
    </citation>
    <scope>NUCLEOTIDE SEQUENCE [LARGE SCALE GENOMIC DNA]</scope>
    <source>
        <strain evidence="2">17SD2-17</strain>
    </source>
</reference>
<dbReference type="PANTHER" id="PTHR35530:SF1">
    <property type="entry name" value="2-HYDROXYMUCONATE TAUTOMERASE"/>
    <property type="match status" value="1"/>
</dbReference>
<dbReference type="RefSeq" id="WP_109894435.1">
    <property type="nucleotide sequence ID" value="NZ_CP029550.1"/>
</dbReference>
<gene>
    <name evidence="1" type="ORF">DK389_27305</name>
</gene>
<evidence type="ECO:0000313" key="2">
    <source>
        <dbReference type="Proteomes" id="UP000245926"/>
    </source>
</evidence>
<dbReference type="KEGG" id="mets:DK389_27305"/>
<protein>
    <submittedName>
        <fullName evidence="1">4-oxalocrotonate tautomerase</fullName>
    </submittedName>
</protein>
<dbReference type="EMBL" id="CP029550">
    <property type="protein sequence ID" value="AWN43539.1"/>
    <property type="molecule type" value="Genomic_DNA"/>
</dbReference>
<dbReference type="OrthoDB" id="9803586at2"/>
<organism evidence="1 2">
    <name type="scientific">Methylobacterium durans</name>
    <dbReference type="NCBI Taxonomy" id="2202825"/>
    <lineage>
        <taxon>Bacteria</taxon>
        <taxon>Pseudomonadati</taxon>
        <taxon>Pseudomonadota</taxon>
        <taxon>Alphaproteobacteria</taxon>
        <taxon>Hyphomicrobiales</taxon>
        <taxon>Methylobacteriaceae</taxon>
        <taxon>Methylobacterium</taxon>
    </lineage>
</organism>
<sequence length="141" mass="15100">MPIITVKVAPRRPVPDLERAVAALAARASTEILRKRADLTAIVVEQVDPAAWFAGGPSLAEQGRSSYWLEIRVVDGTNTKEEKEGFLAAIHDGMGRLLGDLHPESYVHVAEVSADAYGFGGLTQERRFIAGRLGVAPAPAV</sequence>
<evidence type="ECO:0000313" key="1">
    <source>
        <dbReference type="EMBL" id="AWN43539.1"/>
    </source>
</evidence>
<proteinExistence type="predicted"/>